<dbReference type="EMBL" id="PTIS01000014">
    <property type="protein sequence ID" value="PPK46986.1"/>
    <property type="molecule type" value="Genomic_DNA"/>
</dbReference>
<keyword evidence="3" id="KW-0677">Repeat</keyword>
<evidence type="ECO:0000256" key="2">
    <source>
        <dbReference type="ARBA" id="ARBA00022490"/>
    </source>
</evidence>
<dbReference type="AlphaFoldDB" id="A0A2S6FVW2"/>
<protein>
    <submittedName>
        <fullName evidence="6">Uncharacterized protein</fullName>
    </submittedName>
</protein>
<dbReference type="Gene3D" id="1.25.40.10">
    <property type="entry name" value="Tetratricopeptide repeat domain"/>
    <property type="match status" value="2"/>
</dbReference>
<dbReference type="Gene3D" id="1.10.260.40">
    <property type="entry name" value="lambda repressor-like DNA-binding domains"/>
    <property type="match status" value="1"/>
</dbReference>
<comment type="caution">
    <text evidence="6">The sequence shown here is derived from an EMBL/GenBank/DDBJ whole genome shotgun (WGS) entry which is preliminary data.</text>
</comment>
<dbReference type="CDD" id="cd00093">
    <property type="entry name" value="HTH_XRE"/>
    <property type="match status" value="1"/>
</dbReference>
<proteinExistence type="inferred from homology"/>
<accession>A0A2S6FVW2</accession>
<evidence type="ECO:0000256" key="1">
    <source>
        <dbReference type="ARBA" id="ARBA00004496"/>
    </source>
</evidence>
<evidence type="ECO:0000256" key="4">
    <source>
        <dbReference type="ARBA" id="ARBA00022803"/>
    </source>
</evidence>
<dbReference type="SUPFAM" id="SSF48452">
    <property type="entry name" value="TPR-like"/>
    <property type="match status" value="2"/>
</dbReference>
<name>A0A2S6FVW2_9CLOT</name>
<dbReference type="InterPro" id="IPR001387">
    <property type="entry name" value="Cro/C1-type_HTH"/>
</dbReference>
<dbReference type="Proteomes" id="UP000239863">
    <property type="component" value="Unassembled WGS sequence"/>
</dbReference>
<comment type="similarity">
    <text evidence="5">Belongs to the Rap family.</text>
</comment>
<reference evidence="6 7" key="1">
    <citation type="submission" date="2018-02" db="EMBL/GenBank/DDBJ databases">
        <title>Genomic Encyclopedia of Archaeal and Bacterial Type Strains, Phase II (KMG-II): from individual species to whole genera.</title>
        <authorList>
            <person name="Goeker M."/>
        </authorList>
    </citation>
    <scope>NUCLEOTIDE SEQUENCE [LARGE SCALE GENOMIC DNA]</scope>
    <source>
        <strain evidence="6 7">DSM 15099</strain>
    </source>
</reference>
<dbReference type="PANTHER" id="PTHR46630">
    <property type="entry name" value="TETRATRICOPEPTIDE REPEAT PROTEIN 29"/>
    <property type="match status" value="1"/>
</dbReference>
<organism evidence="6 7">
    <name type="scientific">Clostridium algidicarnis DSM 15099</name>
    <dbReference type="NCBI Taxonomy" id="1121295"/>
    <lineage>
        <taxon>Bacteria</taxon>
        <taxon>Bacillati</taxon>
        <taxon>Bacillota</taxon>
        <taxon>Clostridia</taxon>
        <taxon>Eubacteriales</taxon>
        <taxon>Clostridiaceae</taxon>
        <taxon>Clostridium</taxon>
    </lineage>
</organism>
<dbReference type="GO" id="GO:0005737">
    <property type="term" value="C:cytoplasm"/>
    <property type="evidence" value="ECO:0007669"/>
    <property type="project" value="UniProtKB-SubCell"/>
</dbReference>
<dbReference type="PANTHER" id="PTHR46630:SF1">
    <property type="entry name" value="TETRATRICOPEPTIDE REPEAT PROTEIN 29"/>
    <property type="match status" value="1"/>
</dbReference>
<dbReference type="InterPro" id="IPR010982">
    <property type="entry name" value="Lambda_DNA-bd_dom_sf"/>
</dbReference>
<comment type="subcellular location">
    <subcellularLocation>
        <location evidence="1">Cytoplasm</location>
    </subcellularLocation>
</comment>
<dbReference type="InterPro" id="IPR051476">
    <property type="entry name" value="Bac_ResReg_Asp_Phosphatase"/>
</dbReference>
<keyword evidence="2" id="KW-0963">Cytoplasm</keyword>
<gene>
    <name evidence="6" type="ORF">BD821_11426</name>
</gene>
<dbReference type="SMART" id="SM00028">
    <property type="entry name" value="TPR"/>
    <property type="match status" value="4"/>
</dbReference>
<evidence type="ECO:0000313" key="7">
    <source>
        <dbReference type="Proteomes" id="UP000239863"/>
    </source>
</evidence>
<dbReference type="InterPro" id="IPR011990">
    <property type="entry name" value="TPR-like_helical_dom_sf"/>
</dbReference>
<dbReference type="GO" id="GO:0003677">
    <property type="term" value="F:DNA binding"/>
    <property type="evidence" value="ECO:0007669"/>
    <property type="project" value="InterPro"/>
</dbReference>
<sequence length="435" mass="51532">MSLEIPSQGQKLKNLRTKLNLTQKDLVIEGVTREFISMVEKEKRHFSKATAICFMQNIIEYAKIKSIDMDLSFDEEYLSRTIKEDAEMYCKLSLEKSSTMEEYLDILSICNKYEISNVMIMVYKKIGDKLLNEAKAVEAFINYDKGMEIIDQKNIMEYKILILNNMGICKLRLLQYNEAIYYFNKSMDLSHIMNDYKIYNKILYNMSLVYSNMKNVCKALQYIKEAKERKDIKDEKNIFIKIRIIEALCYEDIDDYNKSIEIYRDLKDNFNIEDKVILGNIYNNLGISLFKNKEYEESKVYFSKSGELRSIYDRSHLARTFIHESIIYINSKQYKYAIDMINKGLNLCNEYNDYEYLNKGYKYLEDIYKKQKDYNKLKEIYKGILHFAKINNNAKEEIYGLSGLIKLEISLKNYEVIGGYMDILNESIDLISNKL</sequence>
<evidence type="ECO:0000256" key="5">
    <source>
        <dbReference type="ARBA" id="ARBA00038253"/>
    </source>
</evidence>
<keyword evidence="4" id="KW-0802">TPR repeat</keyword>
<dbReference type="SUPFAM" id="SSF47413">
    <property type="entry name" value="lambda repressor-like DNA-binding domains"/>
    <property type="match status" value="1"/>
</dbReference>
<dbReference type="STRING" id="37659.GCA_000703125_01330"/>
<dbReference type="InterPro" id="IPR019734">
    <property type="entry name" value="TPR_rpt"/>
</dbReference>
<evidence type="ECO:0000256" key="3">
    <source>
        <dbReference type="ARBA" id="ARBA00022737"/>
    </source>
</evidence>
<evidence type="ECO:0000313" key="6">
    <source>
        <dbReference type="EMBL" id="PPK46986.1"/>
    </source>
</evidence>